<dbReference type="InterPro" id="IPR011009">
    <property type="entry name" value="Kinase-like_dom_sf"/>
</dbReference>
<dbReference type="RefSeq" id="WP_019246733.1">
    <property type="nucleotide sequence ID" value="NZ_CAPH01000018.1"/>
</dbReference>
<organism evidence="2 3">
    <name type="scientific">Alistipes ihumii AP11</name>
    <dbReference type="NCBI Taxonomy" id="1211813"/>
    <lineage>
        <taxon>Bacteria</taxon>
        <taxon>Pseudomonadati</taxon>
        <taxon>Bacteroidota</taxon>
        <taxon>Bacteroidia</taxon>
        <taxon>Bacteroidales</taxon>
        <taxon>Rikenellaceae</taxon>
        <taxon>Alistipes</taxon>
    </lineage>
</organism>
<feature type="domain" description="Aminoglycoside phosphotransferase" evidence="1">
    <location>
        <begin position="22"/>
        <end position="263"/>
    </location>
</feature>
<dbReference type="InterPro" id="IPR002575">
    <property type="entry name" value="Aminoglycoside_PTrfase"/>
</dbReference>
<dbReference type="InterPro" id="IPR050249">
    <property type="entry name" value="Pseudomonas-type_ThrB"/>
</dbReference>
<dbReference type="Proteomes" id="UP001059295">
    <property type="component" value="Chromosome"/>
</dbReference>
<dbReference type="EMBL" id="CP102294">
    <property type="protein sequence ID" value="UWN56569.1"/>
    <property type="molecule type" value="Genomic_DNA"/>
</dbReference>
<sequence length="362" mass="41587">MQTERIREIIGRFDTAGTVADLRAVGNGWINDTYRVMTVSDETPDYILQRINHHVFKDVELLQRNIERVTSHIRRKLATAGADDLDRRVLRIVPARDGRLYHFDGENYWRMTLFIAGSVTHETISAPLALLTGRAFGEFQAMLSDMEDGALGETIPNFHNIEFRIGGLRDAVARDEAGRLGKVRWMADELLGRSDEMCLAERLHREGRLPKRVTHCDTKVNNLLFDERDRPLCVIDLDTTMPGYVLSDFGDFIRTGANTGAEDDPELDRVGVDMEIFRSFSKGYLESAASFLTDVERETLTFGAQMLTYMQTVRFLTDYLDGDRYYKIRHPDHNWQRSKAQFRLLQSIDAHERTMRDFIAGL</sequence>
<name>A0ABY5UYS6_9BACT</name>
<evidence type="ECO:0000259" key="1">
    <source>
        <dbReference type="Pfam" id="PF01636"/>
    </source>
</evidence>
<dbReference type="Pfam" id="PF01636">
    <property type="entry name" value="APH"/>
    <property type="match status" value="1"/>
</dbReference>
<proteinExistence type="predicted"/>
<evidence type="ECO:0000313" key="2">
    <source>
        <dbReference type="EMBL" id="UWN56569.1"/>
    </source>
</evidence>
<dbReference type="Gene3D" id="3.90.1200.10">
    <property type="match status" value="1"/>
</dbReference>
<keyword evidence="3" id="KW-1185">Reference proteome</keyword>
<dbReference type="GeneID" id="82891636"/>
<protein>
    <submittedName>
        <fullName evidence="2">Aminoglycoside phosphotransferase family protein</fullName>
    </submittedName>
</protein>
<dbReference type="PANTHER" id="PTHR21064">
    <property type="entry name" value="AMINOGLYCOSIDE PHOSPHOTRANSFERASE DOMAIN-CONTAINING PROTEIN-RELATED"/>
    <property type="match status" value="1"/>
</dbReference>
<dbReference type="SUPFAM" id="SSF56112">
    <property type="entry name" value="Protein kinase-like (PK-like)"/>
    <property type="match status" value="1"/>
</dbReference>
<evidence type="ECO:0000313" key="3">
    <source>
        <dbReference type="Proteomes" id="UP001059295"/>
    </source>
</evidence>
<dbReference type="PANTHER" id="PTHR21064:SF5">
    <property type="entry name" value="SLR1880 PROTEIN"/>
    <property type="match status" value="1"/>
</dbReference>
<gene>
    <name evidence="2" type="ORF">NQ491_07840</name>
</gene>
<reference evidence="2" key="1">
    <citation type="journal article" date="2022" name="Cell">
        <title>Design, construction, and in vivo augmentation of a complex gut microbiome.</title>
        <authorList>
            <person name="Cheng A.G."/>
            <person name="Ho P.Y."/>
            <person name="Aranda-Diaz A."/>
            <person name="Jain S."/>
            <person name="Yu F.B."/>
            <person name="Meng X."/>
            <person name="Wang M."/>
            <person name="Iakiviak M."/>
            <person name="Nagashima K."/>
            <person name="Zhao A."/>
            <person name="Murugkar P."/>
            <person name="Patil A."/>
            <person name="Atabakhsh K."/>
            <person name="Weakley A."/>
            <person name="Yan J."/>
            <person name="Brumbaugh A.R."/>
            <person name="Higginbottom S."/>
            <person name="Dimas A."/>
            <person name="Shiver A.L."/>
            <person name="Deutschbauer A."/>
            <person name="Neff N."/>
            <person name="Sonnenburg J.L."/>
            <person name="Huang K.C."/>
            <person name="Fischbach M.A."/>
        </authorList>
    </citation>
    <scope>NUCLEOTIDE SEQUENCE</scope>
    <source>
        <strain evidence="2">AP11</strain>
    </source>
</reference>
<accession>A0ABY5UYS6</accession>